<gene>
    <name evidence="1" type="ORF">FOZ60_006759</name>
</gene>
<proteinExistence type="predicted"/>
<comment type="caution">
    <text evidence="1">The sequence shown here is derived from an EMBL/GenBank/DDBJ whole genome shotgun (WGS) entry which is preliminary data.</text>
</comment>
<dbReference type="Proteomes" id="UP000541610">
    <property type="component" value="Unassembled WGS sequence"/>
</dbReference>
<sequence>MKPTELLSTPKNKSNMKILSTIMRLSCKRKNMNPILPRKLQFANLESDDEPEVIDLDDEEYEIREECSVRYLHCGWFGFGKYIWSTTSTNSYRQCDYEELLDLLEGVQKYDSGTWVSMLNDESLKFKITRKSEHLRSKFERMIALEELHLVNLNQYPNTECVISRIDERKRNGELWEPEPEPTDEDMYVTSNWELVARTLSPVCKMGSMASVTIVVHMDPLSLDVRLWYFWARSTMLMKPLSVGYSCTNEDM</sequence>
<evidence type="ECO:0000313" key="1">
    <source>
        <dbReference type="EMBL" id="KAF4685242.1"/>
    </source>
</evidence>
<reference evidence="1 2" key="1">
    <citation type="submission" date="2020-04" db="EMBL/GenBank/DDBJ databases">
        <title>Perkinsus olseni comparative genomics.</title>
        <authorList>
            <person name="Bogema D.R."/>
        </authorList>
    </citation>
    <scope>NUCLEOTIDE SEQUENCE [LARGE SCALE GENOMIC DNA]</scope>
    <source>
        <strain evidence="1">00978-12</strain>
    </source>
</reference>
<organism evidence="1 2">
    <name type="scientific">Perkinsus olseni</name>
    <name type="common">Perkinsus atlanticus</name>
    <dbReference type="NCBI Taxonomy" id="32597"/>
    <lineage>
        <taxon>Eukaryota</taxon>
        <taxon>Sar</taxon>
        <taxon>Alveolata</taxon>
        <taxon>Perkinsozoa</taxon>
        <taxon>Perkinsea</taxon>
        <taxon>Perkinsida</taxon>
        <taxon>Perkinsidae</taxon>
        <taxon>Perkinsus</taxon>
    </lineage>
</organism>
<name>A0A7J6NMY4_PEROL</name>
<evidence type="ECO:0000313" key="2">
    <source>
        <dbReference type="Proteomes" id="UP000541610"/>
    </source>
</evidence>
<dbReference type="AlphaFoldDB" id="A0A7J6NMY4"/>
<protein>
    <submittedName>
        <fullName evidence="1">Uncharacterized protein</fullName>
    </submittedName>
</protein>
<dbReference type="Gene3D" id="1.10.246.220">
    <property type="match status" value="1"/>
</dbReference>
<dbReference type="EMBL" id="JABANP010000271">
    <property type="protein sequence ID" value="KAF4685242.1"/>
    <property type="molecule type" value="Genomic_DNA"/>
</dbReference>
<accession>A0A7J6NMY4</accession>